<evidence type="ECO:0000256" key="8">
    <source>
        <dbReference type="ARBA" id="ARBA00023097"/>
    </source>
</evidence>
<dbReference type="InterPro" id="IPR048355">
    <property type="entry name" value="MS_C"/>
</dbReference>
<dbReference type="InterPro" id="IPR048356">
    <property type="entry name" value="MS_N"/>
</dbReference>
<evidence type="ECO:0000313" key="18">
    <source>
        <dbReference type="EMBL" id="KAA9089106.1"/>
    </source>
</evidence>
<comment type="subunit">
    <text evidence="10">Monomer.</text>
</comment>
<dbReference type="GO" id="GO:0005829">
    <property type="term" value="C:cytosol"/>
    <property type="evidence" value="ECO:0007669"/>
    <property type="project" value="TreeGrafter"/>
</dbReference>
<evidence type="ECO:0000256" key="7">
    <source>
        <dbReference type="ARBA" id="ARBA00022842"/>
    </source>
</evidence>
<comment type="cofactor">
    <cofactor evidence="1 10">
        <name>Mg(2+)</name>
        <dbReference type="ChEBI" id="CHEBI:18420"/>
    </cofactor>
</comment>
<keyword evidence="8 10" id="KW-0558">Oxidation</keyword>
<comment type="catalytic activity">
    <reaction evidence="9 10 13">
        <text>glyoxylate + acetyl-CoA + H2O = (S)-malate + CoA + H(+)</text>
        <dbReference type="Rhea" id="RHEA:18181"/>
        <dbReference type="ChEBI" id="CHEBI:15377"/>
        <dbReference type="ChEBI" id="CHEBI:15378"/>
        <dbReference type="ChEBI" id="CHEBI:15589"/>
        <dbReference type="ChEBI" id="CHEBI:36655"/>
        <dbReference type="ChEBI" id="CHEBI:57287"/>
        <dbReference type="ChEBI" id="CHEBI:57288"/>
        <dbReference type="EC" id="2.3.3.9"/>
    </reaction>
</comment>
<dbReference type="GO" id="GO:0000287">
    <property type="term" value="F:magnesium ion binding"/>
    <property type="evidence" value="ECO:0007669"/>
    <property type="project" value="TreeGrafter"/>
</dbReference>
<feature type="domain" description="Malate synthase C-terminal" evidence="17">
    <location>
        <begin position="593"/>
        <end position="672"/>
    </location>
</feature>
<evidence type="ECO:0000256" key="6">
    <source>
        <dbReference type="ARBA" id="ARBA00022723"/>
    </source>
</evidence>
<feature type="domain" description="Malate synthase G alpha-beta insertion" evidence="16">
    <location>
        <begin position="162"/>
        <end position="236"/>
    </location>
</feature>
<dbReference type="InterPro" id="IPR046363">
    <property type="entry name" value="MS_N_TIM-barrel_dom"/>
</dbReference>
<dbReference type="Pfam" id="PF01274">
    <property type="entry name" value="MS_TIM-barrel"/>
    <property type="match status" value="1"/>
</dbReference>
<keyword evidence="3 10" id="KW-0963">Cytoplasm</keyword>
<dbReference type="PANTHER" id="PTHR42739">
    <property type="entry name" value="MALATE SYNTHASE G"/>
    <property type="match status" value="1"/>
</dbReference>
<comment type="subcellular location">
    <subcellularLocation>
        <location evidence="10 13">Cytoplasm</location>
    </subcellularLocation>
</comment>
<evidence type="ECO:0000259" key="16">
    <source>
        <dbReference type="Pfam" id="PF20658"/>
    </source>
</evidence>
<dbReference type="PANTHER" id="PTHR42739:SF1">
    <property type="entry name" value="MALATE SYNTHASE G"/>
    <property type="match status" value="1"/>
</dbReference>
<keyword evidence="6 10" id="KW-0479">Metal-binding</keyword>
<evidence type="ECO:0000256" key="9">
    <source>
        <dbReference type="ARBA" id="ARBA00047918"/>
    </source>
</evidence>
<comment type="caution">
    <text evidence="10">Lacks conserved residue(s) required for the propagation of feature annotation.</text>
</comment>
<dbReference type="InterPro" id="IPR048357">
    <property type="entry name" value="MSG_insertion"/>
</dbReference>
<evidence type="ECO:0000256" key="3">
    <source>
        <dbReference type="ARBA" id="ARBA00022490"/>
    </source>
</evidence>
<comment type="caution">
    <text evidence="18">The sequence shown here is derived from an EMBL/GenBank/DDBJ whole genome shotgun (WGS) entry which is preliminary data.</text>
</comment>
<keyword evidence="5 10" id="KW-0808">Transferase</keyword>
<accession>A0A5J5IUS7</accession>
<feature type="binding site" evidence="10">
    <location>
        <position position="120"/>
    </location>
    <ligand>
        <name>acetyl-CoA</name>
        <dbReference type="ChEBI" id="CHEBI:57288"/>
    </ligand>
</feature>
<feature type="modified residue" description="Cysteine sulfenic acid (-SOH)" evidence="10">
    <location>
        <position position="617"/>
    </location>
</feature>
<feature type="binding site" evidence="10">
    <location>
        <position position="461"/>
    </location>
    <ligand>
        <name>Mg(2+)</name>
        <dbReference type="ChEBI" id="CHEBI:18420"/>
    </ligand>
</feature>
<dbReference type="NCBIfam" id="TIGR01345">
    <property type="entry name" value="malate_syn_G"/>
    <property type="match status" value="1"/>
</dbReference>
<dbReference type="Pfam" id="PF20658">
    <property type="entry name" value="MSG_insertion"/>
    <property type="match status" value="1"/>
</dbReference>
<gene>
    <name evidence="10" type="primary">glcB</name>
    <name evidence="18" type="ORF">F6B42_00970</name>
</gene>
<proteinExistence type="inferred from homology"/>
<feature type="binding site" evidence="10">
    <location>
        <position position="433"/>
    </location>
    <ligand>
        <name>Mg(2+)</name>
        <dbReference type="ChEBI" id="CHEBI:18420"/>
    </ligand>
</feature>
<evidence type="ECO:0000259" key="17">
    <source>
        <dbReference type="Pfam" id="PF20659"/>
    </source>
</evidence>
<dbReference type="EC" id="2.3.3.9" evidence="10 11"/>
<sequence>MITTRSRTERAGLDVGTPLVDFIENEALDGTGIDAGTFWAGLADILRDLTPINAELLAERDRLQTQIDDYHRRNPGRVDAADYRRHLEAIGYVLPQPATVRVRTQDVDAEVARVAGPQLVVPLLNARFAVNAANARWGSLYDALYGTDAISEHGALARGKTYNPERGAAVVAFGRRLLDDVAPLESGSHADVDAYRVVDGALRADCSGRERLLAEPELFAGYTGDPREPKSVLLEHHGLHLDIIVDRESPIGASDRAGVADIVLESAVTTIMDLEDSVAAVDVDDKVLGYRNWLGLMRGTLSADVEKGGRTFRRVLADDRTYTAADGRAIALPGRALLWVRNVGHLMTTDAVRCADGSPVPEGILDAVVTVLGSLADLRGPVAGRNSREGSVYIVKPKMHGPAEVAFAGELFARVEALFGLPHATIKIGIMDEERRTSVNLAACIHAVDDRVAFINTGFLDRTGDEIHTSMHAGVMIAKGRMRDAVWLRAYEESNVAVGTGAGLRGRGQIGKGMWAMPDLMRDMLEQKGAQLRAGATTAWVPSPTAATLHALHYHDVDGVEVADALADRPAPKQQDLLTPPLAAGDLDRDTVRRELDNSVQSILGYVVRWVDQGIGCSKVPDIHGVALMEDRATLRISSQLLANWLLHGVISEADVDDSLRRLSLVVDEQNAADPLYTPLSGGAGGGLALSAARRLIFEGARQPNGYTEPLLHEMRRAKKSEERRADVRIGGSR</sequence>
<dbReference type="OrthoDB" id="9762054at2"/>
<dbReference type="Gene3D" id="1.20.1220.12">
    <property type="entry name" value="Malate synthase, domain III"/>
    <property type="match status" value="1"/>
</dbReference>
<evidence type="ECO:0000256" key="12">
    <source>
        <dbReference type="PIRSR" id="PIRSR601465-50"/>
    </source>
</evidence>
<organism evidence="18 19">
    <name type="scientific">Microbacterium radiodurans</name>
    <dbReference type="NCBI Taxonomy" id="661398"/>
    <lineage>
        <taxon>Bacteria</taxon>
        <taxon>Bacillati</taxon>
        <taxon>Actinomycetota</taxon>
        <taxon>Actinomycetes</taxon>
        <taxon>Micrococcales</taxon>
        <taxon>Microbacteriaceae</taxon>
        <taxon>Microbacterium</taxon>
    </lineage>
</organism>
<dbReference type="InterPro" id="IPR006253">
    <property type="entry name" value="Malate_synthG"/>
</dbReference>
<feature type="active site" description="Proton donor" evidence="10 12">
    <location>
        <position position="631"/>
    </location>
</feature>
<keyword evidence="4 10" id="KW-0816">Tricarboxylic acid cycle</keyword>
<evidence type="ECO:0000256" key="5">
    <source>
        <dbReference type="ARBA" id="ARBA00022679"/>
    </source>
</evidence>
<feature type="binding site" evidence="10">
    <location>
        <position position="277"/>
    </location>
    <ligand>
        <name>acetyl-CoA</name>
        <dbReference type="ChEBI" id="CHEBI:57288"/>
    </ligand>
</feature>
<dbReference type="Pfam" id="PF20656">
    <property type="entry name" value="MS_N"/>
    <property type="match status" value="1"/>
</dbReference>
<protein>
    <recommendedName>
        <fullName evidence="10 11">Malate synthase G</fullName>
        <ecNumber evidence="10 11">2.3.3.9</ecNumber>
    </recommendedName>
</protein>
<dbReference type="AlphaFoldDB" id="A0A5J5IUS7"/>
<evidence type="ECO:0000256" key="4">
    <source>
        <dbReference type="ARBA" id="ARBA00022532"/>
    </source>
</evidence>
<dbReference type="Gene3D" id="3.20.20.360">
    <property type="entry name" value="Malate synthase, domain 3"/>
    <property type="match status" value="2"/>
</dbReference>
<comment type="similarity">
    <text evidence="10 13">Belongs to the malate synthase family. GlcB subfamily.</text>
</comment>
<evidence type="ECO:0000256" key="1">
    <source>
        <dbReference type="ARBA" id="ARBA00001946"/>
    </source>
</evidence>
<dbReference type="GO" id="GO:0006099">
    <property type="term" value="P:tricarboxylic acid cycle"/>
    <property type="evidence" value="ECO:0007669"/>
    <property type="project" value="UniProtKB-KW"/>
</dbReference>
<dbReference type="UniPathway" id="UPA00703">
    <property type="reaction ID" value="UER00720"/>
</dbReference>
<dbReference type="Proteomes" id="UP000327039">
    <property type="component" value="Unassembled WGS sequence"/>
</dbReference>
<comment type="function">
    <text evidence="10">Involved in the glycolate utilization. Catalyzes the condensation and subsequent hydrolysis of acetyl-coenzyme A (acetyl-CoA) and glyoxylate to form malate and CoA.</text>
</comment>
<feature type="binding site" evidence="10">
    <location>
        <begin position="458"/>
        <end position="461"/>
    </location>
    <ligand>
        <name>glyoxylate</name>
        <dbReference type="ChEBI" id="CHEBI:36655"/>
    </ligand>
</feature>
<feature type="binding site" evidence="10">
    <location>
        <position position="341"/>
    </location>
    <ligand>
        <name>glyoxylate</name>
        <dbReference type="ChEBI" id="CHEBI:36655"/>
    </ligand>
</feature>
<dbReference type="NCBIfam" id="NF002825">
    <property type="entry name" value="PRK02999.1"/>
    <property type="match status" value="1"/>
</dbReference>
<reference evidence="19" key="1">
    <citation type="submission" date="2019-09" db="EMBL/GenBank/DDBJ databases">
        <title>Mumia zhuanghuii sp. nov. isolated from the intestinal contents of plateau pika (Ochotona curzoniae) in the Qinghai-Tibet plateau of China.</title>
        <authorList>
            <person name="Tian Z."/>
        </authorList>
    </citation>
    <scope>NUCLEOTIDE SEQUENCE [LARGE SCALE GENOMIC DNA]</scope>
    <source>
        <strain evidence="19">DSM 25564</strain>
    </source>
</reference>
<feature type="domain" description="Malate synthase TIM barrel" evidence="14">
    <location>
        <begin position="338"/>
        <end position="578"/>
    </location>
</feature>
<dbReference type="InterPro" id="IPR044856">
    <property type="entry name" value="Malate_synth_C_sf"/>
</dbReference>
<dbReference type="InterPro" id="IPR001465">
    <property type="entry name" value="Malate_synthase_TIM"/>
</dbReference>
<evidence type="ECO:0000256" key="11">
    <source>
        <dbReference type="NCBIfam" id="TIGR01345"/>
    </source>
</evidence>
<evidence type="ECO:0000256" key="10">
    <source>
        <dbReference type="HAMAP-Rule" id="MF_00641"/>
    </source>
</evidence>
<dbReference type="GO" id="GO:0006097">
    <property type="term" value="P:glyoxylate cycle"/>
    <property type="evidence" value="ECO:0007669"/>
    <property type="project" value="UniProtKB-UniRule"/>
</dbReference>
<keyword evidence="18" id="KW-0012">Acyltransferase</keyword>
<comment type="pathway">
    <text evidence="10 13">Carbohydrate metabolism; glyoxylate cycle; (S)-malate from isocitrate: step 2/2.</text>
</comment>
<evidence type="ECO:0000256" key="13">
    <source>
        <dbReference type="RuleBase" id="RU003572"/>
    </source>
</evidence>
<feature type="domain" description="Malate synthase N-terminal" evidence="15">
    <location>
        <begin position="19"/>
        <end position="79"/>
    </location>
</feature>
<feature type="binding site" evidence="10">
    <location>
        <begin position="127"/>
        <end position="128"/>
    </location>
    <ligand>
        <name>acetyl-CoA</name>
        <dbReference type="ChEBI" id="CHEBI:57288"/>
    </ligand>
</feature>
<feature type="binding site" evidence="10">
    <location>
        <position position="433"/>
    </location>
    <ligand>
        <name>glyoxylate</name>
        <dbReference type="ChEBI" id="CHEBI:36655"/>
    </ligand>
</feature>
<dbReference type="Pfam" id="PF20659">
    <property type="entry name" value="MS_C"/>
    <property type="match status" value="1"/>
</dbReference>
<keyword evidence="7 10" id="KW-0460">Magnesium</keyword>
<dbReference type="EMBL" id="VYRZ01000001">
    <property type="protein sequence ID" value="KAA9089106.1"/>
    <property type="molecule type" value="Genomic_DNA"/>
</dbReference>
<keyword evidence="19" id="KW-1185">Reference proteome</keyword>
<keyword evidence="2 10" id="KW-0329">Glyoxylate bypass</keyword>
<evidence type="ECO:0000259" key="14">
    <source>
        <dbReference type="Pfam" id="PF01274"/>
    </source>
</evidence>
<dbReference type="RefSeq" id="WP_150417726.1">
    <property type="nucleotide sequence ID" value="NZ_VYRZ01000001.1"/>
</dbReference>
<dbReference type="HAMAP" id="MF_00641">
    <property type="entry name" value="Malate_synth_G"/>
    <property type="match status" value="1"/>
</dbReference>
<feature type="active site" description="Proton acceptor" evidence="10 12">
    <location>
        <position position="341"/>
    </location>
</feature>
<name>A0A5J5IUS7_9MICO</name>
<evidence type="ECO:0000313" key="19">
    <source>
        <dbReference type="Proteomes" id="UP000327039"/>
    </source>
</evidence>
<dbReference type="GO" id="GO:0009436">
    <property type="term" value="P:glyoxylate catabolic process"/>
    <property type="evidence" value="ECO:0007669"/>
    <property type="project" value="TreeGrafter"/>
</dbReference>
<feature type="binding site" evidence="10">
    <location>
        <position position="314"/>
    </location>
    <ligand>
        <name>acetyl-CoA</name>
        <dbReference type="ChEBI" id="CHEBI:57288"/>
    </ligand>
</feature>
<evidence type="ECO:0000259" key="15">
    <source>
        <dbReference type="Pfam" id="PF20656"/>
    </source>
</evidence>
<feature type="binding site" evidence="10">
    <location>
        <position position="542"/>
    </location>
    <ligand>
        <name>acetyl-CoA</name>
        <dbReference type="ChEBI" id="CHEBI:57288"/>
    </ligand>
</feature>
<evidence type="ECO:0000256" key="2">
    <source>
        <dbReference type="ARBA" id="ARBA00022435"/>
    </source>
</evidence>
<dbReference type="GO" id="GO:0004474">
    <property type="term" value="F:malate synthase activity"/>
    <property type="evidence" value="ECO:0007669"/>
    <property type="project" value="UniProtKB-UniRule"/>
</dbReference>
<dbReference type="SUPFAM" id="SSF51645">
    <property type="entry name" value="Malate synthase G"/>
    <property type="match status" value="1"/>
</dbReference>
<dbReference type="InterPro" id="IPR011076">
    <property type="entry name" value="Malate_synth_sf"/>
</dbReference>